<comment type="subunit">
    <text evidence="3">Component of the Golgi-associated retrograde protein (GARP) complex.</text>
</comment>
<evidence type="ECO:0000256" key="2">
    <source>
        <dbReference type="ARBA" id="ARBA00016122"/>
    </source>
</evidence>
<evidence type="ECO:0000256" key="3">
    <source>
        <dbReference type="RuleBase" id="RU368010"/>
    </source>
</evidence>
<comment type="similarity">
    <text evidence="1 3">Belongs to the VPS51 family.</text>
</comment>
<dbReference type="GO" id="GO:0042147">
    <property type="term" value="P:retrograde transport, endosome to Golgi"/>
    <property type="evidence" value="ECO:0007669"/>
    <property type="project" value="UniProtKB-UniRule"/>
</dbReference>
<dbReference type="GO" id="GO:0048193">
    <property type="term" value="P:Golgi vesicle transport"/>
    <property type="evidence" value="ECO:0007669"/>
    <property type="project" value="TreeGrafter"/>
</dbReference>
<proteinExistence type="inferred from homology"/>
<dbReference type="GO" id="GO:0007041">
    <property type="term" value="P:lysosomal transport"/>
    <property type="evidence" value="ECO:0007669"/>
    <property type="project" value="TreeGrafter"/>
</dbReference>
<keyword evidence="3" id="KW-0653">Protein transport</keyword>
<keyword evidence="4" id="KW-0175">Coiled coil</keyword>
<evidence type="ECO:0000256" key="1">
    <source>
        <dbReference type="ARBA" id="ARBA00006080"/>
    </source>
</evidence>
<reference evidence="5 6" key="1">
    <citation type="submission" date="2015-01" db="EMBL/GenBank/DDBJ databases">
        <title>Evolution of Trichinella species and genotypes.</title>
        <authorList>
            <person name="Korhonen P.K."/>
            <person name="Edoardo P."/>
            <person name="Giuseppe L.R."/>
            <person name="Gasser R.B."/>
        </authorList>
    </citation>
    <scope>NUCLEOTIDE SEQUENCE [LARGE SCALE GENOMIC DNA]</scope>
    <source>
        <strain evidence="5">ISS13</strain>
    </source>
</reference>
<evidence type="ECO:0000256" key="4">
    <source>
        <dbReference type="SAM" id="Coils"/>
    </source>
</evidence>
<dbReference type="GO" id="GO:0005829">
    <property type="term" value="C:cytosol"/>
    <property type="evidence" value="ECO:0007669"/>
    <property type="project" value="GOC"/>
</dbReference>
<evidence type="ECO:0000313" key="5">
    <source>
        <dbReference type="EMBL" id="KRY66576.1"/>
    </source>
</evidence>
<keyword evidence="3" id="KW-0813">Transport</keyword>
<comment type="subcellular location">
    <subcellularLocation>
        <location evidence="3">Golgi apparatus</location>
        <location evidence="3">trans-Golgi network</location>
    </subcellularLocation>
</comment>
<comment type="caution">
    <text evidence="5">The sequence shown here is derived from an EMBL/GenBank/DDBJ whole genome shotgun (WGS) entry which is preliminary data.</text>
</comment>
<keyword evidence="3" id="KW-0333">Golgi apparatus</keyword>
<dbReference type="PANTHER" id="PTHR15954:SF4">
    <property type="entry name" value="VACUOLAR PROTEIN SORTING-ASSOCIATED PROTEIN 51 HOMOLOG"/>
    <property type="match status" value="1"/>
</dbReference>
<keyword evidence="3" id="KW-0445">Lipid transport</keyword>
<dbReference type="GO" id="GO:1990745">
    <property type="term" value="C:EARP complex"/>
    <property type="evidence" value="ECO:0007669"/>
    <property type="project" value="TreeGrafter"/>
</dbReference>
<protein>
    <recommendedName>
        <fullName evidence="2 3">Vacuolar protein sorting-associated protein 51 homolog</fullName>
    </recommendedName>
</protein>
<gene>
    <name evidence="5" type="primary">vps51</name>
    <name evidence="5" type="ORF">T4A_3944</name>
</gene>
<dbReference type="InterPro" id="IPR014812">
    <property type="entry name" value="Vps51"/>
</dbReference>
<dbReference type="PANTHER" id="PTHR15954">
    <property type="entry name" value="VACUOLAR PROTEIN SORTING-ASSOCIATED PROTEIN 51 HOMOLOG"/>
    <property type="match status" value="1"/>
</dbReference>
<dbReference type="Pfam" id="PF08700">
    <property type="entry name" value="VPS51_Exo84_N"/>
    <property type="match status" value="1"/>
</dbReference>
<dbReference type="EMBL" id="JYDR01000164">
    <property type="protein sequence ID" value="KRY66576.1"/>
    <property type="molecule type" value="Genomic_DNA"/>
</dbReference>
<evidence type="ECO:0000313" key="6">
    <source>
        <dbReference type="Proteomes" id="UP000054632"/>
    </source>
</evidence>
<dbReference type="GO" id="GO:0015031">
    <property type="term" value="P:protein transport"/>
    <property type="evidence" value="ECO:0007669"/>
    <property type="project" value="UniProtKB-UniRule"/>
</dbReference>
<dbReference type="GO" id="GO:0006869">
    <property type="term" value="P:lipid transport"/>
    <property type="evidence" value="ECO:0007669"/>
    <property type="project" value="UniProtKB-UniRule"/>
</dbReference>
<dbReference type="GO" id="GO:0000938">
    <property type="term" value="C:GARP complex"/>
    <property type="evidence" value="ECO:0007669"/>
    <property type="project" value="UniProtKB-UniRule"/>
</dbReference>
<dbReference type="GO" id="GO:0007030">
    <property type="term" value="P:Golgi organization"/>
    <property type="evidence" value="ECO:0007669"/>
    <property type="project" value="UniProtKB-UniRule"/>
</dbReference>
<dbReference type="AlphaFoldDB" id="A0A0V1DYD3"/>
<accession>A0A0V1DYD3</accession>
<sequence>MVTFNAMLIAFELNYNEFFHTEYYILYNLDYVSCQPFWFTRKGKKYVLSVQFMRLLVNNFGHCCKFCNCLKCNCDNSMSDKSDEQSTSTKSKPRRTNPLDIDGLDFDNEIYLRKLLKEKNLQELMDEEHSLTQAVRVLDSEMQNLVYENYNKFIAATDTIRSMKCDFARMEEEMKNLMTNMDSITVSSQSLSDELKEKRNQIQHLSKMNKTVGRLEFLFHLPKTMQDYIEKKDYTNAVSSYLSCKSILEQVSDMPALQSVYSETCAIVSKLKDDLKENFRSAFLSGKELLTRVELLLQLGEDQALLAENYLQSSVLCLKTELDEIQGRLVSFECENGTSSGNFQYPVGDILEFTDTVCSGFLGNVSLMVTSWYDMFGSVDDEHLLKSVSTLLMDYLSCMEKRLMMEKCTAEDGSSSLLIRALDRFYRRLLAFDQVLALGDTVRAEMLNIVVRVSKFQIDRSLQNMQAVWQKSVGECRKALTGAGALCPVLDQRRKDGQRAKDPLAKLLSELNHSVDTSCKSTLDSLLGMTASDLSFASASEIFIPTFRSALGDRLLVPLFQWIAESCERFCEPGRGASSASTTLLLILCKFCWEAAHSTVGELFASCERCLESKMEMNRGLVENRLGVQRNEIQNRLRTVAKSLLRHFVMHEGFIFSQMISKSVETRDWLGCIEPSSVRSVMKRIVEDLASVDARVGQLFEEGNRKEQSSDSSRRTSSVAVFSRNSRPWAPSRSSIGDSALSNTLGKLWNERIDCFSEVEFTKVSIMTGLVKICLKTLLETVRLCTFGKYGLQQVQVDCHYLQLYLWRFVSDENVVFTLLDEIVSSAVQRCVEPHLMEPNSVNALCEKP</sequence>
<dbReference type="Proteomes" id="UP000054632">
    <property type="component" value="Unassembled WGS sequence"/>
</dbReference>
<comment type="function">
    <text evidence="3">Acts as component of the GARP complex that is involved in retrograde transport from early and late endosomes to the trans-Golgi network (TGN).</text>
</comment>
<feature type="coiled-coil region" evidence="4">
    <location>
        <begin position="160"/>
        <end position="208"/>
    </location>
</feature>
<name>A0A0V1DYD3_TRIPS</name>
<dbReference type="GO" id="GO:0032456">
    <property type="term" value="P:endocytic recycling"/>
    <property type="evidence" value="ECO:0007669"/>
    <property type="project" value="TreeGrafter"/>
</dbReference>
<organism evidence="5 6">
    <name type="scientific">Trichinella pseudospiralis</name>
    <name type="common">Parasitic roundworm</name>
    <dbReference type="NCBI Taxonomy" id="6337"/>
    <lineage>
        <taxon>Eukaryota</taxon>
        <taxon>Metazoa</taxon>
        <taxon>Ecdysozoa</taxon>
        <taxon>Nematoda</taxon>
        <taxon>Enoplea</taxon>
        <taxon>Dorylaimia</taxon>
        <taxon>Trichinellida</taxon>
        <taxon>Trichinellidae</taxon>
        <taxon>Trichinella</taxon>
    </lineage>
</organism>
<dbReference type="GO" id="GO:0016020">
    <property type="term" value="C:membrane"/>
    <property type="evidence" value="ECO:0007669"/>
    <property type="project" value="TreeGrafter"/>
</dbReference>